<proteinExistence type="predicted"/>
<evidence type="ECO:0000313" key="2">
    <source>
        <dbReference type="EMBL" id="KAF2671417.1"/>
    </source>
</evidence>
<name>A0A6A6UIX8_9PEZI</name>
<evidence type="ECO:0000256" key="1">
    <source>
        <dbReference type="SAM" id="MobiDB-lite"/>
    </source>
</evidence>
<dbReference type="EMBL" id="MU004233">
    <property type="protein sequence ID" value="KAF2671417.1"/>
    <property type="molecule type" value="Genomic_DNA"/>
</dbReference>
<gene>
    <name evidence="2" type="ORF">BT63DRAFT_453813</name>
</gene>
<feature type="compositionally biased region" description="Polar residues" evidence="1">
    <location>
        <begin position="25"/>
        <end position="35"/>
    </location>
</feature>
<accession>A0A6A6UIX8</accession>
<dbReference type="Proteomes" id="UP000799302">
    <property type="component" value="Unassembled WGS sequence"/>
</dbReference>
<protein>
    <submittedName>
        <fullName evidence="2">Uncharacterized protein</fullName>
    </submittedName>
</protein>
<organism evidence="2 3">
    <name type="scientific">Microthyrium microscopicum</name>
    <dbReference type="NCBI Taxonomy" id="703497"/>
    <lineage>
        <taxon>Eukaryota</taxon>
        <taxon>Fungi</taxon>
        <taxon>Dikarya</taxon>
        <taxon>Ascomycota</taxon>
        <taxon>Pezizomycotina</taxon>
        <taxon>Dothideomycetes</taxon>
        <taxon>Dothideomycetes incertae sedis</taxon>
        <taxon>Microthyriales</taxon>
        <taxon>Microthyriaceae</taxon>
        <taxon>Microthyrium</taxon>
    </lineage>
</organism>
<reference evidence="2" key="1">
    <citation type="journal article" date="2020" name="Stud. Mycol.">
        <title>101 Dothideomycetes genomes: a test case for predicting lifestyles and emergence of pathogens.</title>
        <authorList>
            <person name="Haridas S."/>
            <person name="Albert R."/>
            <person name="Binder M."/>
            <person name="Bloem J."/>
            <person name="Labutti K."/>
            <person name="Salamov A."/>
            <person name="Andreopoulos B."/>
            <person name="Baker S."/>
            <person name="Barry K."/>
            <person name="Bills G."/>
            <person name="Bluhm B."/>
            <person name="Cannon C."/>
            <person name="Castanera R."/>
            <person name="Culley D."/>
            <person name="Daum C."/>
            <person name="Ezra D."/>
            <person name="Gonzalez J."/>
            <person name="Henrissat B."/>
            <person name="Kuo A."/>
            <person name="Liang C."/>
            <person name="Lipzen A."/>
            <person name="Lutzoni F."/>
            <person name="Magnuson J."/>
            <person name="Mondo S."/>
            <person name="Nolan M."/>
            <person name="Ohm R."/>
            <person name="Pangilinan J."/>
            <person name="Park H.-J."/>
            <person name="Ramirez L."/>
            <person name="Alfaro M."/>
            <person name="Sun H."/>
            <person name="Tritt A."/>
            <person name="Yoshinaga Y."/>
            <person name="Zwiers L.-H."/>
            <person name="Turgeon B."/>
            <person name="Goodwin S."/>
            <person name="Spatafora J."/>
            <person name="Crous P."/>
            <person name="Grigoriev I."/>
        </authorList>
    </citation>
    <scope>NUCLEOTIDE SEQUENCE</scope>
    <source>
        <strain evidence="2">CBS 115976</strain>
    </source>
</reference>
<keyword evidence="3" id="KW-1185">Reference proteome</keyword>
<dbReference type="AlphaFoldDB" id="A0A6A6UIX8"/>
<feature type="region of interest" description="Disordered" evidence="1">
    <location>
        <begin position="25"/>
        <end position="50"/>
    </location>
</feature>
<sequence>MAIPNNYVAQELADPMSWPEFLNLSNPPEQTTRRPSLSKHVRDPEQSDLAARVPSRPNAYDLAKLLLPLEQAISANAESAAERDDFVAQSYANSLHKAIWPFTGFMRQRSSAALLDTGARSGTSQMSFTIIWIAKCLWRYSGYWNFTSNVLKATGILISMDY</sequence>
<evidence type="ECO:0000313" key="3">
    <source>
        <dbReference type="Proteomes" id="UP000799302"/>
    </source>
</evidence>